<keyword evidence="8" id="KW-0067">ATP-binding</keyword>
<dbReference type="HOGENOM" id="CLU_087829_2_0_4"/>
<evidence type="ECO:0000256" key="5">
    <source>
        <dbReference type="ARBA" id="ARBA00022694"/>
    </source>
</evidence>
<proteinExistence type="inferred from homology"/>
<evidence type="ECO:0000256" key="8">
    <source>
        <dbReference type="ARBA" id="ARBA00022840"/>
    </source>
</evidence>
<gene>
    <name evidence="11" type="ORF">PG1C_13525</name>
</gene>
<evidence type="ECO:0000256" key="3">
    <source>
        <dbReference type="ARBA" id="ARBA00019010"/>
    </source>
</evidence>
<dbReference type="NCBIfam" id="TIGR00150">
    <property type="entry name" value="T6A_YjeE"/>
    <property type="match status" value="1"/>
</dbReference>
<dbReference type="Pfam" id="PF02367">
    <property type="entry name" value="TsaE"/>
    <property type="match status" value="1"/>
</dbReference>
<comment type="similarity">
    <text evidence="2">Belongs to the TsaE family.</text>
</comment>
<dbReference type="SUPFAM" id="SSF52540">
    <property type="entry name" value="P-loop containing nucleoside triphosphate hydrolases"/>
    <property type="match status" value="1"/>
</dbReference>
<evidence type="ECO:0000256" key="10">
    <source>
        <dbReference type="ARBA" id="ARBA00032441"/>
    </source>
</evidence>
<reference evidence="11 12" key="1">
    <citation type="journal article" date="2015" name="Genome Announc.">
        <title>Complete Genome Sequence of a Novel Bacterium within the Family Rhodocyclaceae That Degrades Polycyclic Aromatic Hydrocarbons.</title>
        <authorList>
            <person name="Singleton D.R."/>
            <person name="Dickey A.N."/>
            <person name="Scholl E.H."/>
            <person name="Wright F.A."/>
            <person name="Aitken M.D."/>
        </authorList>
    </citation>
    <scope>NUCLEOTIDE SEQUENCE [LARGE SCALE GENOMIC DNA]</scope>
    <source>
        <strain evidence="12">PG1-Ca6</strain>
    </source>
</reference>
<accession>A0A0C5JD38</accession>
<name>A0A0C5JD38_9PROT</name>
<dbReference type="InterPro" id="IPR027417">
    <property type="entry name" value="P-loop_NTPase"/>
</dbReference>
<dbReference type="PANTHER" id="PTHR33540">
    <property type="entry name" value="TRNA THREONYLCARBAMOYLADENOSINE BIOSYNTHESIS PROTEIN TSAE"/>
    <property type="match status" value="1"/>
</dbReference>
<dbReference type="GO" id="GO:0002949">
    <property type="term" value="P:tRNA threonylcarbamoyladenosine modification"/>
    <property type="evidence" value="ECO:0007669"/>
    <property type="project" value="InterPro"/>
</dbReference>
<evidence type="ECO:0000256" key="2">
    <source>
        <dbReference type="ARBA" id="ARBA00007599"/>
    </source>
</evidence>
<dbReference type="GO" id="GO:0005737">
    <property type="term" value="C:cytoplasm"/>
    <property type="evidence" value="ECO:0007669"/>
    <property type="project" value="UniProtKB-SubCell"/>
</dbReference>
<keyword evidence="7" id="KW-0547">Nucleotide-binding</keyword>
<sequence>MCDEAATLAFGARFATHQCLTPGLVIWLHGDLGAGKTTFVRGLLRALGETGPVKSPTYTLLEVHAISGLNLYHFDFYRLNQPEEYLDAGLDEYFSGNGVCLVEWPDQAAPYLPPADIHIELRVVTTPGSPTNSPVAHREAFCHATSARGRLCLTRCCGIATPSAATSSSLPPPA</sequence>
<dbReference type="AlphaFoldDB" id="A0A0C5JD38"/>
<evidence type="ECO:0000313" key="12">
    <source>
        <dbReference type="Proteomes" id="UP000061603"/>
    </source>
</evidence>
<dbReference type="InterPro" id="IPR003442">
    <property type="entry name" value="T6A_TsaE"/>
</dbReference>
<keyword evidence="5" id="KW-0819">tRNA processing</keyword>
<dbReference type="PATRIC" id="fig|1565605.3.peg.2862"/>
<keyword evidence="9" id="KW-0460">Magnesium</keyword>
<keyword evidence="6" id="KW-0479">Metal-binding</keyword>
<dbReference type="Proteomes" id="UP000061603">
    <property type="component" value="Chromosome"/>
</dbReference>
<evidence type="ECO:0000256" key="6">
    <source>
        <dbReference type="ARBA" id="ARBA00022723"/>
    </source>
</evidence>
<evidence type="ECO:0000256" key="9">
    <source>
        <dbReference type="ARBA" id="ARBA00022842"/>
    </source>
</evidence>
<keyword evidence="12" id="KW-1185">Reference proteome</keyword>
<dbReference type="GO" id="GO:0046872">
    <property type="term" value="F:metal ion binding"/>
    <property type="evidence" value="ECO:0007669"/>
    <property type="project" value="UniProtKB-KW"/>
</dbReference>
<comment type="subcellular location">
    <subcellularLocation>
        <location evidence="1">Cytoplasm</location>
    </subcellularLocation>
</comment>
<organism evidence="11 12">
    <name type="scientific">Rugosibacter aromaticivorans</name>
    <dbReference type="NCBI Taxonomy" id="1565605"/>
    <lineage>
        <taxon>Bacteria</taxon>
        <taxon>Pseudomonadati</taxon>
        <taxon>Pseudomonadota</taxon>
        <taxon>Betaproteobacteria</taxon>
        <taxon>Nitrosomonadales</taxon>
        <taxon>Sterolibacteriaceae</taxon>
        <taxon>Rugosibacter</taxon>
    </lineage>
</organism>
<dbReference type="EMBL" id="CP010554">
    <property type="protein sequence ID" value="AJP49694.1"/>
    <property type="molecule type" value="Genomic_DNA"/>
</dbReference>
<evidence type="ECO:0000256" key="1">
    <source>
        <dbReference type="ARBA" id="ARBA00004496"/>
    </source>
</evidence>
<protein>
    <recommendedName>
        <fullName evidence="3">tRNA threonylcarbamoyladenosine biosynthesis protein TsaE</fullName>
    </recommendedName>
    <alternativeName>
        <fullName evidence="10">t(6)A37 threonylcarbamoyladenosine biosynthesis protein TsaE</fullName>
    </alternativeName>
</protein>
<dbReference type="STRING" id="1565605.PG1C_13525"/>
<evidence type="ECO:0000313" key="11">
    <source>
        <dbReference type="EMBL" id="AJP49694.1"/>
    </source>
</evidence>
<dbReference type="PANTHER" id="PTHR33540:SF2">
    <property type="entry name" value="TRNA THREONYLCARBAMOYLADENOSINE BIOSYNTHESIS PROTEIN TSAE"/>
    <property type="match status" value="1"/>
</dbReference>
<dbReference type="Gene3D" id="3.40.50.300">
    <property type="entry name" value="P-loop containing nucleotide triphosphate hydrolases"/>
    <property type="match status" value="1"/>
</dbReference>
<evidence type="ECO:0000256" key="4">
    <source>
        <dbReference type="ARBA" id="ARBA00022490"/>
    </source>
</evidence>
<dbReference type="GO" id="GO:0005524">
    <property type="term" value="F:ATP binding"/>
    <property type="evidence" value="ECO:0007669"/>
    <property type="project" value="UniProtKB-KW"/>
</dbReference>
<keyword evidence="4" id="KW-0963">Cytoplasm</keyword>
<evidence type="ECO:0000256" key="7">
    <source>
        <dbReference type="ARBA" id="ARBA00022741"/>
    </source>
</evidence>
<dbReference type="KEGG" id="rbu:PG1C_13525"/>